<proteinExistence type="inferred from homology"/>
<comment type="catalytic activity">
    <reaction evidence="7">
        <text>a 2'-deoxyadenosine in DNA + S-adenosyl-L-methionine = an N(6)-methyl-2'-deoxyadenosine in DNA + S-adenosyl-L-homocysteine + H(+)</text>
        <dbReference type="Rhea" id="RHEA:15197"/>
        <dbReference type="Rhea" id="RHEA-COMP:12418"/>
        <dbReference type="Rhea" id="RHEA-COMP:12419"/>
        <dbReference type="ChEBI" id="CHEBI:15378"/>
        <dbReference type="ChEBI" id="CHEBI:57856"/>
        <dbReference type="ChEBI" id="CHEBI:59789"/>
        <dbReference type="ChEBI" id="CHEBI:90615"/>
        <dbReference type="ChEBI" id="CHEBI:90616"/>
        <dbReference type="EC" id="2.1.1.72"/>
    </reaction>
</comment>
<keyword evidence="11" id="KW-1185">Reference proteome</keyword>
<dbReference type="InterPro" id="IPR038333">
    <property type="entry name" value="T1MK-like_N_sf"/>
</dbReference>
<dbReference type="Pfam" id="PF12161">
    <property type="entry name" value="HsdM_N"/>
    <property type="match status" value="1"/>
</dbReference>
<evidence type="ECO:0000256" key="3">
    <source>
        <dbReference type="ARBA" id="ARBA00022603"/>
    </source>
</evidence>
<keyword evidence="6" id="KW-0680">Restriction system</keyword>
<dbReference type="EC" id="2.1.1.72" evidence="2"/>
<gene>
    <name evidence="10" type="ORF">Q9L42_004000</name>
</gene>
<dbReference type="GO" id="GO:0009307">
    <property type="term" value="P:DNA restriction-modification system"/>
    <property type="evidence" value="ECO:0007669"/>
    <property type="project" value="UniProtKB-KW"/>
</dbReference>
<sequence>MNTSTIISRVWSFCTTLRDDGVGYGDYLEQLTYLIFLKMADEYSKPPYSRDVGIPAKYNWQALTSKKGAELEVLYVELLRELGKQKGMLGQIFTKAQNKIQDPAKLYRLIDMIDSTQWIMMGADVKGDIYEGLLEKNAEDTKSGAGQYFTPRALIRAMVECVRPEPGKTIADPSCGTGGFFLAAYDFLTNNENYSLDKEQKQFLKHSTFYGNEIVANTRRLCLMNMFLHNIGEIDGDSLVSPNDALIAASPVSVDYVLANPPFGKKSSMSFTNEEGEQETDELTYNRQDFWATTSNKQLNFVQHIRSMLKTTGKAAVVVPDNVLFEGGAGETIRKKLLENTTLHTILRLPTGIFYAQGVKANVLFFDNQPASPKAWTKAVWFYDYRTNIHHTLKKKPMRFEDLADFIECYNPKSPSKRKETWHPEKNLEGRWRKYSIEELLARDKTSLDIFWLKDKSLTDLENLPEPDDLAEEIIENLEAGLNSFREVLSGLSTKEPT</sequence>
<dbReference type="SUPFAM" id="SSF53335">
    <property type="entry name" value="S-adenosyl-L-methionine-dependent methyltransferases"/>
    <property type="match status" value="1"/>
</dbReference>
<organism evidence="10 11">
    <name type="scientific">Methylomarinum roseum</name>
    <dbReference type="NCBI Taxonomy" id="3067653"/>
    <lineage>
        <taxon>Bacteria</taxon>
        <taxon>Pseudomonadati</taxon>
        <taxon>Pseudomonadota</taxon>
        <taxon>Gammaproteobacteria</taxon>
        <taxon>Methylococcales</taxon>
        <taxon>Methylococcaceae</taxon>
        <taxon>Methylomarinum</taxon>
    </lineage>
</organism>
<evidence type="ECO:0000256" key="1">
    <source>
        <dbReference type="ARBA" id="ARBA00006594"/>
    </source>
</evidence>
<evidence type="ECO:0000256" key="2">
    <source>
        <dbReference type="ARBA" id="ARBA00011900"/>
    </source>
</evidence>
<evidence type="ECO:0000256" key="5">
    <source>
        <dbReference type="ARBA" id="ARBA00022691"/>
    </source>
</evidence>
<dbReference type="Proteomes" id="UP001225378">
    <property type="component" value="Chromosome"/>
</dbReference>
<dbReference type="PROSITE" id="PS00092">
    <property type="entry name" value="N6_MTASE"/>
    <property type="match status" value="1"/>
</dbReference>
<dbReference type="Gene3D" id="3.40.50.150">
    <property type="entry name" value="Vaccinia Virus protein VP39"/>
    <property type="match status" value="1"/>
</dbReference>
<dbReference type="InterPro" id="IPR003356">
    <property type="entry name" value="DNA_methylase_A-5"/>
</dbReference>
<evidence type="ECO:0000256" key="6">
    <source>
        <dbReference type="ARBA" id="ARBA00022747"/>
    </source>
</evidence>
<evidence type="ECO:0000313" key="11">
    <source>
        <dbReference type="Proteomes" id="UP001225378"/>
    </source>
</evidence>
<evidence type="ECO:0000259" key="9">
    <source>
        <dbReference type="Pfam" id="PF12161"/>
    </source>
</evidence>
<dbReference type="KEGG" id="mech:Q9L42_004000"/>
<name>A0AAU7NXF0_9GAMM</name>
<evidence type="ECO:0000256" key="4">
    <source>
        <dbReference type="ARBA" id="ARBA00022679"/>
    </source>
</evidence>
<dbReference type="PRINTS" id="PR00507">
    <property type="entry name" value="N12N6MTFRASE"/>
</dbReference>
<dbReference type="InterPro" id="IPR022749">
    <property type="entry name" value="D12N6_MeTrfase_N"/>
</dbReference>
<evidence type="ECO:0000256" key="7">
    <source>
        <dbReference type="ARBA" id="ARBA00047942"/>
    </source>
</evidence>
<dbReference type="InterPro" id="IPR029063">
    <property type="entry name" value="SAM-dependent_MTases_sf"/>
</dbReference>
<dbReference type="EMBL" id="CP157743">
    <property type="protein sequence ID" value="XBS21296.1"/>
    <property type="molecule type" value="Genomic_DNA"/>
</dbReference>
<comment type="similarity">
    <text evidence="1">Belongs to the N(4)/N(6)-methyltransferase family.</text>
</comment>
<keyword evidence="3 10" id="KW-0489">Methyltransferase</keyword>
<dbReference type="GO" id="GO:0032259">
    <property type="term" value="P:methylation"/>
    <property type="evidence" value="ECO:0007669"/>
    <property type="project" value="UniProtKB-KW"/>
</dbReference>
<keyword evidence="5" id="KW-0949">S-adenosyl-L-methionine</keyword>
<dbReference type="REBASE" id="838255">
    <property type="entry name" value="M.MspCh11ORF4000P"/>
</dbReference>
<dbReference type="InterPro" id="IPR051537">
    <property type="entry name" value="DNA_Adenine_Mtase"/>
</dbReference>
<dbReference type="AlphaFoldDB" id="A0AAU7NXF0"/>
<evidence type="ECO:0000313" key="10">
    <source>
        <dbReference type="EMBL" id="XBS21296.1"/>
    </source>
</evidence>
<dbReference type="InterPro" id="IPR002052">
    <property type="entry name" value="DNA_methylase_N6_adenine_CS"/>
</dbReference>
<dbReference type="Gene3D" id="1.20.1260.30">
    <property type="match status" value="1"/>
</dbReference>
<protein>
    <recommendedName>
        <fullName evidence="2">site-specific DNA-methyltransferase (adenine-specific)</fullName>
        <ecNumber evidence="2">2.1.1.72</ecNumber>
    </recommendedName>
</protein>
<accession>A0AAU7NXF0</accession>
<dbReference type="RefSeq" id="WP_305909717.1">
    <property type="nucleotide sequence ID" value="NZ_CP157743.1"/>
</dbReference>
<dbReference type="Pfam" id="PF02384">
    <property type="entry name" value="N6_Mtase"/>
    <property type="match status" value="1"/>
</dbReference>
<dbReference type="GO" id="GO:0009007">
    <property type="term" value="F:site-specific DNA-methyltransferase (adenine-specific) activity"/>
    <property type="evidence" value="ECO:0007669"/>
    <property type="project" value="UniProtKB-EC"/>
</dbReference>
<reference evidence="10 11" key="1">
    <citation type="journal article" date="2024" name="Microbiology">
        <title>Methylomarinum rosea sp. nov., a novel halophilic methanotrophic bacterium from the hypersaline Lake Elton.</title>
        <authorList>
            <person name="Suleimanov R.Z."/>
            <person name="Oshkin I.Y."/>
            <person name="Danilova O.V."/>
            <person name="Suzina N.E."/>
            <person name="Dedysh S.N."/>
        </authorList>
    </citation>
    <scope>NUCLEOTIDE SEQUENCE [LARGE SCALE GENOMIC DNA]</scope>
    <source>
        <strain evidence="10 11">Ch1-1</strain>
    </source>
</reference>
<evidence type="ECO:0000259" key="8">
    <source>
        <dbReference type="Pfam" id="PF02384"/>
    </source>
</evidence>
<dbReference type="GO" id="GO:0003677">
    <property type="term" value="F:DNA binding"/>
    <property type="evidence" value="ECO:0007669"/>
    <property type="project" value="InterPro"/>
</dbReference>
<dbReference type="PANTHER" id="PTHR42933:SF4">
    <property type="entry name" value="TYPE I RESTRICTION ENZYME ECOKI METHYLASE SUBUNIT"/>
    <property type="match status" value="1"/>
</dbReference>
<feature type="domain" description="N6 adenine-specific DNA methyltransferase N-terminal" evidence="9">
    <location>
        <begin position="8"/>
        <end position="113"/>
    </location>
</feature>
<keyword evidence="4 10" id="KW-0808">Transferase</keyword>
<dbReference type="PANTHER" id="PTHR42933">
    <property type="entry name" value="SLR6095 PROTEIN"/>
    <property type="match status" value="1"/>
</dbReference>
<feature type="domain" description="DNA methylase adenine-specific" evidence="8">
    <location>
        <begin position="123"/>
        <end position="417"/>
    </location>
</feature>
<dbReference type="GO" id="GO:0008170">
    <property type="term" value="F:N-methyltransferase activity"/>
    <property type="evidence" value="ECO:0007669"/>
    <property type="project" value="InterPro"/>
</dbReference>